<sequence>MDSLLREFLHVDNLADAVVFMMVKYSGLEHWNVGSGKDDDEESGPSMVAVKNQDDRYTYKNKRAQKINLHERV</sequence>
<accession>A0AAV1WUH1</accession>
<comment type="caution">
    <text evidence="1">The sequence shown here is derived from an EMBL/GenBank/DDBJ whole genome shotgun (WGS) entry which is preliminary data.</text>
</comment>
<dbReference type="EMBL" id="CAXHTB010000009">
    <property type="protein sequence ID" value="CAL0313074.1"/>
    <property type="molecule type" value="Genomic_DNA"/>
</dbReference>
<dbReference type="AlphaFoldDB" id="A0AAV1WUH1"/>
<gene>
    <name evidence="1" type="ORF">LLUT_LOCUS14134</name>
</gene>
<reference evidence="1 2" key="1">
    <citation type="submission" date="2024-03" db="EMBL/GenBank/DDBJ databases">
        <authorList>
            <person name="Martinez-Hernandez J."/>
        </authorList>
    </citation>
    <scope>NUCLEOTIDE SEQUENCE [LARGE SCALE GENOMIC DNA]</scope>
</reference>
<dbReference type="Proteomes" id="UP001497480">
    <property type="component" value="Unassembled WGS sequence"/>
</dbReference>
<protein>
    <submittedName>
        <fullName evidence="1">Uncharacterized protein</fullName>
    </submittedName>
</protein>
<keyword evidence="2" id="KW-1185">Reference proteome</keyword>
<proteinExistence type="predicted"/>
<name>A0AAV1WUH1_LUPLU</name>
<evidence type="ECO:0000313" key="2">
    <source>
        <dbReference type="Proteomes" id="UP001497480"/>
    </source>
</evidence>
<organism evidence="1 2">
    <name type="scientific">Lupinus luteus</name>
    <name type="common">European yellow lupine</name>
    <dbReference type="NCBI Taxonomy" id="3873"/>
    <lineage>
        <taxon>Eukaryota</taxon>
        <taxon>Viridiplantae</taxon>
        <taxon>Streptophyta</taxon>
        <taxon>Embryophyta</taxon>
        <taxon>Tracheophyta</taxon>
        <taxon>Spermatophyta</taxon>
        <taxon>Magnoliopsida</taxon>
        <taxon>eudicotyledons</taxon>
        <taxon>Gunneridae</taxon>
        <taxon>Pentapetalae</taxon>
        <taxon>rosids</taxon>
        <taxon>fabids</taxon>
        <taxon>Fabales</taxon>
        <taxon>Fabaceae</taxon>
        <taxon>Papilionoideae</taxon>
        <taxon>50 kb inversion clade</taxon>
        <taxon>genistoids sensu lato</taxon>
        <taxon>core genistoids</taxon>
        <taxon>Genisteae</taxon>
        <taxon>Lupinus</taxon>
    </lineage>
</organism>
<evidence type="ECO:0000313" key="1">
    <source>
        <dbReference type="EMBL" id="CAL0313074.1"/>
    </source>
</evidence>